<gene>
    <name evidence="3" type="ORF">OB236_08670</name>
</gene>
<evidence type="ECO:0000256" key="1">
    <source>
        <dbReference type="ARBA" id="ARBA00006817"/>
    </source>
</evidence>
<organism evidence="3 4">
    <name type="scientific">Paenibacillus baimaensis</name>
    <dbReference type="NCBI Taxonomy" id="2982185"/>
    <lineage>
        <taxon>Bacteria</taxon>
        <taxon>Bacillati</taxon>
        <taxon>Bacillota</taxon>
        <taxon>Bacilli</taxon>
        <taxon>Bacillales</taxon>
        <taxon>Paenibacillaceae</taxon>
        <taxon>Paenibacillus</taxon>
    </lineage>
</organism>
<proteinExistence type="inferred from homology"/>
<evidence type="ECO:0000313" key="4">
    <source>
        <dbReference type="Proteomes" id="UP001652445"/>
    </source>
</evidence>
<evidence type="ECO:0000313" key="3">
    <source>
        <dbReference type="EMBL" id="MCU6792198.1"/>
    </source>
</evidence>
<dbReference type="InterPro" id="IPR023393">
    <property type="entry name" value="START-like_dom_sf"/>
</dbReference>
<dbReference type="EMBL" id="JAOQIO010000022">
    <property type="protein sequence ID" value="MCU6792198.1"/>
    <property type="molecule type" value="Genomic_DNA"/>
</dbReference>
<protein>
    <submittedName>
        <fullName evidence="3">SRPBCC domain-containing protein</fullName>
    </submittedName>
</protein>
<name>A0ABT2UC37_9BACL</name>
<dbReference type="InterPro" id="IPR013538">
    <property type="entry name" value="ASHA1/2-like_C"/>
</dbReference>
<accession>A0ABT2UC37</accession>
<comment type="similarity">
    <text evidence="1">Belongs to the AHA1 family.</text>
</comment>
<dbReference type="SUPFAM" id="SSF55961">
    <property type="entry name" value="Bet v1-like"/>
    <property type="match status" value="1"/>
</dbReference>
<evidence type="ECO:0000259" key="2">
    <source>
        <dbReference type="Pfam" id="PF08327"/>
    </source>
</evidence>
<feature type="domain" description="Activator of Hsp90 ATPase homologue 1/2-like C-terminal" evidence="2">
    <location>
        <begin position="17"/>
        <end position="162"/>
    </location>
</feature>
<comment type="caution">
    <text evidence="3">The sequence shown here is derived from an EMBL/GenBank/DDBJ whole genome shotgun (WGS) entry which is preliminary data.</text>
</comment>
<dbReference type="CDD" id="cd07814">
    <property type="entry name" value="SRPBCC_CalC_Aha1-like"/>
    <property type="match status" value="1"/>
</dbReference>
<dbReference type="Pfam" id="PF08327">
    <property type="entry name" value="AHSA1"/>
    <property type="match status" value="1"/>
</dbReference>
<dbReference type="Proteomes" id="UP001652445">
    <property type="component" value="Unassembled WGS sequence"/>
</dbReference>
<keyword evidence="4" id="KW-1185">Reference proteome</keyword>
<dbReference type="RefSeq" id="WP_262683592.1">
    <property type="nucleotide sequence ID" value="NZ_JAOQIO010000022.1"/>
</dbReference>
<sequence>MSKSPNMQDIVITREYDYPVELVWKAWTDPTLVMKWWGPAHYTSPRCVIDFREGGKYVFAMRAPETHGGTESYSAGVYKKIVPMQRLEFNQYLSDRDGNAIDPVQVGVPADFPKNIEFIIEFIAKGEQTELKITEYGWTAGEMLKYAIMGMNESLDKLAAHIDDFK</sequence>
<dbReference type="Gene3D" id="3.30.530.20">
    <property type="match status" value="1"/>
</dbReference>
<reference evidence="3 4" key="1">
    <citation type="submission" date="2022-09" db="EMBL/GenBank/DDBJ databases">
        <authorList>
            <person name="Han X.L."/>
            <person name="Wang Q."/>
            <person name="Lu T."/>
        </authorList>
    </citation>
    <scope>NUCLEOTIDE SEQUENCE [LARGE SCALE GENOMIC DNA]</scope>
    <source>
        <strain evidence="3 4">WQ 127069</strain>
    </source>
</reference>